<evidence type="ECO:0000313" key="2">
    <source>
        <dbReference type="Proteomes" id="UP000255509"/>
    </source>
</evidence>
<dbReference type="EMBL" id="UGXS01000004">
    <property type="protein sequence ID" value="SUH17127.1"/>
    <property type="molecule type" value="Genomic_DNA"/>
</dbReference>
<gene>
    <name evidence="1" type="ORF">NCTC8258_04911</name>
</gene>
<dbReference type="AlphaFoldDB" id="A0A379WCU2"/>
<sequence length="49" mass="5531">MDYSQLSDFEINRMVGDIIFKGLGHVSRKRQGITPTNGITETLIQLLSH</sequence>
<organism evidence="1 2">
    <name type="scientific">Salmonella enterica I</name>
    <dbReference type="NCBI Taxonomy" id="59201"/>
    <lineage>
        <taxon>Bacteria</taxon>
        <taxon>Pseudomonadati</taxon>
        <taxon>Pseudomonadota</taxon>
        <taxon>Gammaproteobacteria</taxon>
        <taxon>Enterobacterales</taxon>
        <taxon>Enterobacteriaceae</taxon>
        <taxon>Salmonella</taxon>
    </lineage>
</organism>
<protein>
    <submittedName>
        <fullName evidence="1">Protein ninX</fullName>
    </submittedName>
</protein>
<accession>A0A379WCU2</accession>
<evidence type="ECO:0000313" key="1">
    <source>
        <dbReference type="EMBL" id="SUH17127.1"/>
    </source>
</evidence>
<reference evidence="1 2" key="1">
    <citation type="submission" date="2018-06" db="EMBL/GenBank/DDBJ databases">
        <authorList>
            <consortium name="Pathogen Informatics"/>
            <person name="Doyle S."/>
        </authorList>
    </citation>
    <scope>NUCLEOTIDE SEQUENCE [LARGE SCALE GENOMIC DNA]</scope>
    <source>
        <strain evidence="1 2">NCTC8258</strain>
    </source>
</reference>
<proteinExistence type="predicted"/>
<dbReference type="Proteomes" id="UP000255509">
    <property type="component" value="Unassembled WGS sequence"/>
</dbReference>
<name>A0A379WCU2_SALET</name>